<evidence type="ECO:0000313" key="5">
    <source>
        <dbReference type="EMBL" id="CAD6189096.1"/>
    </source>
</evidence>
<dbReference type="Pfam" id="PF08603">
    <property type="entry name" value="CAP_C"/>
    <property type="match status" value="1"/>
</dbReference>
<dbReference type="InterPro" id="IPR036222">
    <property type="entry name" value="CAP_N_sf"/>
</dbReference>
<dbReference type="Pfam" id="PF21938">
    <property type="entry name" value="CAP_N"/>
    <property type="match status" value="1"/>
</dbReference>
<dbReference type="PANTHER" id="PTHR10652:SF0">
    <property type="entry name" value="ADENYLYL CYCLASE-ASSOCIATED PROTEIN"/>
    <property type="match status" value="1"/>
</dbReference>
<comment type="caution">
    <text evidence="5">The sequence shown here is derived from an EMBL/GenBank/DDBJ whole genome shotgun (WGS) entry which is preliminary data.</text>
</comment>
<evidence type="ECO:0000256" key="2">
    <source>
        <dbReference type="SAM" id="MobiDB-lite"/>
    </source>
</evidence>
<protein>
    <recommendedName>
        <fullName evidence="4">C-CAP/cofactor C-like domain-containing protein</fullName>
    </recommendedName>
</protein>
<feature type="compositionally biased region" description="Polar residues" evidence="2">
    <location>
        <begin position="837"/>
        <end position="847"/>
    </location>
</feature>
<dbReference type="FunFam" id="1.25.40.330:FF:000001">
    <property type="entry name" value="Adenylyl cyclase-associated protein"/>
    <property type="match status" value="1"/>
</dbReference>
<organism evidence="5 6">
    <name type="scientific">Caenorhabditis auriculariae</name>
    <dbReference type="NCBI Taxonomy" id="2777116"/>
    <lineage>
        <taxon>Eukaryota</taxon>
        <taxon>Metazoa</taxon>
        <taxon>Ecdysozoa</taxon>
        <taxon>Nematoda</taxon>
        <taxon>Chromadorea</taxon>
        <taxon>Rhabditida</taxon>
        <taxon>Rhabditina</taxon>
        <taxon>Rhabditomorpha</taxon>
        <taxon>Rhabditoidea</taxon>
        <taxon>Rhabditidae</taxon>
        <taxon>Peloderinae</taxon>
        <taxon>Caenorhabditis</taxon>
    </lineage>
</organism>
<dbReference type="GO" id="GO:0008179">
    <property type="term" value="F:adenylate cyclase binding"/>
    <property type="evidence" value="ECO:0007669"/>
    <property type="project" value="TreeGrafter"/>
</dbReference>
<dbReference type="Proteomes" id="UP000835052">
    <property type="component" value="Unassembled WGS sequence"/>
</dbReference>
<dbReference type="PROSITE" id="PS01089">
    <property type="entry name" value="CAP_2"/>
    <property type="match status" value="1"/>
</dbReference>
<dbReference type="SUPFAM" id="SSF101278">
    <property type="entry name" value="N-terminal domain of adenylylcyclase associated protein, CAP"/>
    <property type="match status" value="1"/>
</dbReference>
<dbReference type="InterPro" id="IPR013912">
    <property type="entry name" value="Adenylate_cyclase-assoc_CAP_C"/>
</dbReference>
<reference evidence="5" key="1">
    <citation type="submission" date="2020-10" db="EMBL/GenBank/DDBJ databases">
        <authorList>
            <person name="Kikuchi T."/>
        </authorList>
    </citation>
    <scope>NUCLEOTIDE SEQUENCE</scope>
    <source>
        <strain evidence="5">NKZ352</strain>
    </source>
</reference>
<keyword evidence="3" id="KW-0812">Transmembrane</keyword>
<feature type="region of interest" description="Disordered" evidence="2">
    <location>
        <begin position="312"/>
        <end position="339"/>
    </location>
</feature>
<feature type="transmembrane region" description="Helical" evidence="3">
    <location>
        <begin position="1103"/>
        <end position="1129"/>
    </location>
</feature>
<sequence length="1183" mass="133075">MDSLIYSRPQPFNKYPPGYKPVNDDFSRRLRPSSSWSSFSQIDGRAPLLETAVCASPISPSPFWPDQPRKTFRAESVDNFGRSGTFSPREFSPFSNSSDYYNNDMIRSVRSPPADHYYEPHQDNFSFEKNRNDQEMQFANYFPNVSSFNNANSLPTRPRRTQSDASRDFFPSSNNRQPLNSDQISSSGYQQTNSRPMDGFFRNSLIEPNWMTDPPPPKSFCQDLVYGRSSVPPQQKLSSFEPSSDQNYHAQPNITPAPIPLSHNRVLHLHPQSNSFGRETDRFPEANFSPNRNTFFQNYEPVRQTPTEIRYQNPQRPYSHDRDSFPIGNPPINKRNSFYQGDDFDQRRNEYGFDERVAHGPREISRIASPQTVPSRQMKNSYYQENDYDPRLLNTRLQSSQEIRKSPSGHMSLDRNFSYHQNREKPIPQAFPNHHGHSFTKGPGILSEGSGDLYPHQGFLNQPQSRIERNHQTEPLNQNFHGKSFPEIQTRSYPPPNEEDRIFSPVESKIYNRNHPTVINGFTSDVQRDDQFNNKRELMTRSKRNSMPPIAVIEPQAIAQSPSYRFSQTLGQNKVSLPSYRSPSVSVNSWSPAANLSPVSTYDNESDIDADLPISRFNMAQMQKRNDILTKRNGFGDSLQGILIKRPVLHKSSKKVVFCDQRRGSGAQQPADVPAHVRAYDDAMESVINRWAQLSDKIGGDAAVMKTKAINVFDALRSFLWTAAGQPEPGDVQKLVAPIVEQLNGITEFKDSKRNTPLFNHLSAVAEGIPAVGWILIKKTPAPYVKEMLDASMFYINRILKEYKDTNTAHTEWVRSWKELLEEMQKFVRQTHTTGLVWNSAPGSVPTQKPAAPKSGGAPPPPPPPPPADLFANVPPPAAGGEKASRDALFAELNKGEAITSGLRKVTSDMQTHKNPSLRGSGAPAPGTAKTASGPAKTAAPVQKPPKIELQDYKQWNIEYHIGNKNINIDITDKKQTVYIFRCEGSVIKINGKANSITLDGCKKTSVVFDAVVGQCETINCQSVQIQTLGEMPTLSIQKTDGCQVYLSKASKGAEIVTSKSSEMNILLPTDDDDFVEHPVPEQFKSTFVNGKLVTSEFEVLDYLGPVAVGIIFTIALILISFFAINFFCITKYDDLTKFELLGGRLNMRLGPHPLTVIRKGGFVAREDIEEAERIRREAALLQ</sequence>
<feature type="compositionally biased region" description="Polar residues" evidence="2">
    <location>
        <begin position="477"/>
        <end position="492"/>
    </location>
</feature>
<feature type="compositionally biased region" description="Polar residues" evidence="2">
    <location>
        <begin position="171"/>
        <end position="195"/>
    </location>
</feature>
<feature type="compositionally biased region" description="Pro residues" evidence="2">
    <location>
        <begin position="858"/>
        <end position="878"/>
    </location>
</feature>
<gene>
    <name evidence="5" type="ORF">CAUJ_LOCUS5015</name>
</gene>
<evidence type="ECO:0000259" key="4">
    <source>
        <dbReference type="PROSITE" id="PS51329"/>
    </source>
</evidence>
<dbReference type="GO" id="GO:0003779">
    <property type="term" value="F:actin binding"/>
    <property type="evidence" value="ECO:0007669"/>
    <property type="project" value="InterPro"/>
</dbReference>
<dbReference type="PROSITE" id="PS51329">
    <property type="entry name" value="C_CAP_COFACTOR_C"/>
    <property type="match status" value="1"/>
</dbReference>
<name>A0A8S1GYN7_9PELO</name>
<dbReference type="Gene3D" id="1.25.40.330">
    <property type="entry name" value="Adenylate cyclase-associated CAP, N-terminal domain"/>
    <property type="match status" value="1"/>
</dbReference>
<keyword evidence="6" id="KW-1185">Reference proteome</keyword>
<dbReference type="GO" id="GO:0019933">
    <property type="term" value="P:cAMP-mediated signaling"/>
    <property type="evidence" value="ECO:0007669"/>
    <property type="project" value="TreeGrafter"/>
</dbReference>
<feature type="region of interest" description="Disordered" evidence="2">
    <location>
        <begin position="477"/>
        <end position="497"/>
    </location>
</feature>
<evidence type="ECO:0000313" key="6">
    <source>
        <dbReference type="Proteomes" id="UP000835052"/>
    </source>
</evidence>
<dbReference type="Gene3D" id="2.160.20.70">
    <property type="match status" value="1"/>
</dbReference>
<feature type="domain" description="C-CAP/cofactor C-like" evidence="4">
    <location>
        <begin position="945"/>
        <end position="1080"/>
    </location>
</feature>
<evidence type="ECO:0000256" key="3">
    <source>
        <dbReference type="SAM" id="Phobius"/>
    </source>
</evidence>
<dbReference type="InterPro" id="IPR016098">
    <property type="entry name" value="CAP/MinC_C"/>
</dbReference>
<dbReference type="InterPro" id="IPR028417">
    <property type="entry name" value="CAP_CS_C"/>
</dbReference>
<feature type="region of interest" description="Disordered" evidence="2">
    <location>
        <begin position="837"/>
        <end position="884"/>
    </location>
</feature>
<dbReference type="SUPFAM" id="SSF69340">
    <property type="entry name" value="C-terminal domain of adenylylcyclase associated protein"/>
    <property type="match status" value="1"/>
</dbReference>
<dbReference type="SMART" id="SM00673">
    <property type="entry name" value="CARP"/>
    <property type="match status" value="2"/>
</dbReference>
<feature type="region of interest" description="Disordered" evidence="2">
    <location>
        <begin position="231"/>
        <end position="251"/>
    </location>
</feature>
<comment type="similarity">
    <text evidence="1">Belongs to the CAP family.</text>
</comment>
<dbReference type="InterPro" id="IPR053950">
    <property type="entry name" value="CAP_N"/>
</dbReference>
<accession>A0A8S1GYN7</accession>
<dbReference type="GO" id="GO:0005737">
    <property type="term" value="C:cytoplasm"/>
    <property type="evidence" value="ECO:0007669"/>
    <property type="project" value="TreeGrafter"/>
</dbReference>
<dbReference type="InterPro" id="IPR036223">
    <property type="entry name" value="CAP_C_sf"/>
</dbReference>
<feature type="region of interest" description="Disordered" evidence="2">
    <location>
        <begin position="149"/>
        <end position="195"/>
    </location>
</feature>
<dbReference type="GO" id="GO:0000902">
    <property type="term" value="P:cell morphogenesis"/>
    <property type="evidence" value="ECO:0007669"/>
    <property type="project" value="TreeGrafter"/>
</dbReference>
<dbReference type="InterPro" id="IPR001837">
    <property type="entry name" value="Adenylate_cyclase-assoc_CAP"/>
</dbReference>
<dbReference type="PANTHER" id="PTHR10652">
    <property type="entry name" value="ADENYLYL CYCLASE-ASSOCIATED PROTEIN"/>
    <property type="match status" value="1"/>
</dbReference>
<dbReference type="OrthoDB" id="1601at2759"/>
<dbReference type="AlphaFoldDB" id="A0A8S1GYN7"/>
<keyword evidence="3" id="KW-1133">Transmembrane helix</keyword>
<dbReference type="EMBL" id="CAJGYM010000010">
    <property type="protein sequence ID" value="CAD6189096.1"/>
    <property type="molecule type" value="Genomic_DNA"/>
</dbReference>
<dbReference type="GO" id="GO:0007015">
    <property type="term" value="P:actin filament organization"/>
    <property type="evidence" value="ECO:0007669"/>
    <property type="project" value="TreeGrafter"/>
</dbReference>
<feature type="region of interest" description="Disordered" evidence="2">
    <location>
        <begin position="1"/>
        <end position="26"/>
    </location>
</feature>
<feature type="region of interest" description="Disordered" evidence="2">
    <location>
        <begin position="902"/>
        <end position="943"/>
    </location>
</feature>
<proteinExistence type="inferred from homology"/>
<evidence type="ECO:0000256" key="1">
    <source>
        <dbReference type="ARBA" id="ARBA00007659"/>
    </source>
</evidence>
<dbReference type="InterPro" id="IPR017901">
    <property type="entry name" value="C-CAP_CF_C-like"/>
</dbReference>
<dbReference type="FunFam" id="2.160.20.70:FF:000014">
    <property type="entry name" value="Adenylyl cyclase-associated protein"/>
    <property type="match status" value="1"/>
</dbReference>
<keyword evidence="3" id="KW-0472">Membrane</keyword>
<dbReference type="InterPro" id="IPR006599">
    <property type="entry name" value="CARP_motif"/>
</dbReference>